<keyword evidence="6" id="KW-1185">Reference proteome</keyword>
<evidence type="ECO:0000256" key="2">
    <source>
        <dbReference type="ARBA" id="ARBA00019180"/>
    </source>
</evidence>
<accession>A0ABQ9ZR97</accession>
<dbReference type="PANTHER" id="PTHR15069:SF1">
    <property type="entry name" value="PROTEASOME ASSEMBLY CHAPERONE 1"/>
    <property type="match status" value="1"/>
</dbReference>
<dbReference type="EMBL" id="JAOYFB010000005">
    <property type="protein sequence ID" value="KAK4015450.1"/>
    <property type="molecule type" value="Genomic_DNA"/>
</dbReference>
<feature type="compositionally biased region" description="Polar residues" evidence="4">
    <location>
        <begin position="1"/>
        <end position="12"/>
    </location>
</feature>
<dbReference type="Proteomes" id="UP001234178">
    <property type="component" value="Unassembled WGS sequence"/>
</dbReference>
<dbReference type="Pfam" id="PF16094">
    <property type="entry name" value="PAC1"/>
    <property type="match status" value="1"/>
</dbReference>
<comment type="similarity">
    <text evidence="1">Belongs to the PSMG1 family.</text>
</comment>
<evidence type="ECO:0000256" key="3">
    <source>
        <dbReference type="ARBA" id="ARBA00023186"/>
    </source>
</evidence>
<sequence>MEIMSPQTFEDPSTNEEVLEDDDDEGFISFDSSKIPTYTVMLEEATREKCKTIIICDGLEATDFAKSHLPLVGSQPIGKLVKQTQLDKSEVEIWGLQYKEPEPSWFFQINDETLLCTCSPTISSEDFSLFTKTVITSFNSTMAVVILTVSAITNYKRDDQATCTEAPLIRTLANSAYNSNGFVKNIRLEQPNILGGVAAGILTVCDIRQIPAVACVAFSSTLDADVVNGFTTFLRSVECTQQLLISPTRRFPARDKCTKTGNLYI</sequence>
<keyword evidence="3" id="KW-0143">Chaperone</keyword>
<protein>
    <recommendedName>
        <fullName evidence="2">Proteasome assembly chaperone 1</fullName>
    </recommendedName>
</protein>
<reference evidence="5 6" key="1">
    <citation type="journal article" date="2023" name="Nucleic Acids Res.">
        <title>The hologenome of Daphnia magna reveals possible DNA methylation and microbiome-mediated evolution of the host genome.</title>
        <authorList>
            <person name="Chaturvedi A."/>
            <person name="Li X."/>
            <person name="Dhandapani V."/>
            <person name="Marshall H."/>
            <person name="Kissane S."/>
            <person name="Cuenca-Cambronero M."/>
            <person name="Asole G."/>
            <person name="Calvet F."/>
            <person name="Ruiz-Romero M."/>
            <person name="Marangio P."/>
            <person name="Guigo R."/>
            <person name="Rago D."/>
            <person name="Mirbahai L."/>
            <person name="Eastwood N."/>
            <person name="Colbourne J.K."/>
            <person name="Zhou J."/>
            <person name="Mallon E."/>
            <person name="Orsini L."/>
        </authorList>
    </citation>
    <scope>NUCLEOTIDE SEQUENCE [LARGE SCALE GENOMIC DNA]</scope>
    <source>
        <strain evidence="5">LRV0_1</strain>
    </source>
</reference>
<evidence type="ECO:0000313" key="5">
    <source>
        <dbReference type="EMBL" id="KAK4015450.1"/>
    </source>
</evidence>
<evidence type="ECO:0000256" key="1">
    <source>
        <dbReference type="ARBA" id="ARBA00005261"/>
    </source>
</evidence>
<evidence type="ECO:0000256" key="4">
    <source>
        <dbReference type="SAM" id="MobiDB-lite"/>
    </source>
</evidence>
<gene>
    <name evidence="5" type="ORF">OUZ56_030428</name>
</gene>
<organism evidence="5 6">
    <name type="scientific">Daphnia magna</name>
    <dbReference type="NCBI Taxonomy" id="35525"/>
    <lineage>
        <taxon>Eukaryota</taxon>
        <taxon>Metazoa</taxon>
        <taxon>Ecdysozoa</taxon>
        <taxon>Arthropoda</taxon>
        <taxon>Crustacea</taxon>
        <taxon>Branchiopoda</taxon>
        <taxon>Diplostraca</taxon>
        <taxon>Cladocera</taxon>
        <taxon>Anomopoda</taxon>
        <taxon>Daphniidae</taxon>
        <taxon>Daphnia</taxon>
    </lineage>
</organism>
<dbReference type="InterPro" id="IPR016565">
    <property type="entry name" value="Proteasome_assmbl_chp_1"/>
</dbReference>
<comment type="caution">
    <text evidence="5">The sequence shown here is derived from an EMBL/GenBank/DDBJ whole genome shotgun (WGS) entry which is preliminary data.</text>
</comment>
<proteinExistence type="inferred from homology"/>
<evidence type="ECO:0000313" key="6">
    <source>
        <dbReference type="Proteomes" id="UP001234178"/>
    </source>
</evidence>
<feature type="region of interest" description="Disordered" evidence="4">
    <location>
        <begin position="1"/>
        <end position="21"/>
    </location>
</feature>
<name>A0ABQ9ZR97_9CRUS</name>
<dbReference type="PANTHER" id="PTHR15069">
    <property type="entry name" value="PROTEASOME ASSEMBLY CHAPERONE 1"/>
    <property type="match status" value="1"/>
</dbReference>